<evidence type="ECO:0000256" key="5">
    <source>
        <dbReference type="ARBA" id="ARBA00023015"/>
    </source>
</evidence>
<dbReference type="InterPro" id="IPR007412">
    <property type="entry name" value="FlgM"/>
</dbReference>
<dbReference type="SUPFAM" id="SSF101498">
    <property type="entry name" value="Anti-sigma factor FlgM"/>
    <property type="match status" value="1"/>
</dbReference>
<evidence type="ECO:0000256" key="3">
    <source>
        <dbReference type="ARBA" id="ARBA00022491"/>
    </source>
</evidence>
<evidence type="ECO:0000256" key="2">
    <source>
        <dbReference type="ARBA" id="ARBA00017823"/>
    </source>
</evidence>
<comment type="function">
    <text evidence="7">Responsible for the coupling of flagellin expression to flagellar assembly by preventing expression of the flagellin genes when a component of the middle class of proteins is defective. It negatively regulates flagellar genes by inhibiting the activity of FliA by directly binding to FliA.</text>
</comment>
<organism evidence="11 12">
    <name type="scientific">Limnobacter profundi</name>
    <dbReference type="NCBI Taxonomy" id="2732163"/>
    <lineage>
        <taxon>Bacteria</taxon>
        <taxon>Pseudomonadati</taxon>
        <taxon>Pseudomonadota</taxon>
        <taxon>Betaproteobacteria</taxon>
        <taxon>Burkholderiales</taxon>
        <taxon>Burkholderiaceae</taxon>
        <taxon>Limnobacter</taxon>
    </lineage>
</organism>
<evidence type="ECO:0000256" key="6">
    <source>
        <dbReference type="ARBA" id="ARBA00023163"/>
    </source>
</evidence>
<evidence type="ECO:0000259" key="10">
    <source>
        <dbReference type="Pfam" id="PF04316"/>
    </source>
</evidence>
<dbReference type="RefSeq" id="WP_171100442.1">
    <property type="nucleotide sequence ID" value="NZ_CP053084.1"/>
</dbReference>
<evidence type="ECO:0000256" key="1">
    <source>
        <dbReference type="ARBA" id="ARBA00005322"/>
    </source>
</evidence>
<reference evidence="11 12" key="1">
    <citation type="submission" date="2020-05" db="EMBL/GenBank/DDBJ databases">
        <title>Compete genome of Limnobacter sp. SAORIC-580.</title>
        <authorList>
            <person name="Song J."/>
            <person name="Cho J.-C."/>
        </authorList>
    </citation>
    <scope>NUCLEOTIDE SEQUENCE [LARGE SCALE GENOMIC DNA]</scope>
    <source>
        <strain evidence="11 12">SAORIC-580</strain>
    </source>
</reference>
<evidence type="ECO:0000256" key="8">
    <source>
        <dbReference type="ARBA" id="ARBA00030117"/>
    </source>
</evidence>
<keyword evidence="4" id="KW-1005">Bacterial flagellum biogenesis</keyword>
<gene>
    <name evidence="11" type="primary">flgM</name>
    <name evidence="11" type="ORF">HKT17_12370</name>
</gene>
<dbReference type="Pfam" id="PF04316">
    <property type="entry name" value="FlgM"/>
    <property type="match status" value="1"/>
</dbReference>
<keyword evidence="11" id="KW-0969">Cilium</keyword>
<evidence type="ECO:0000313" key="12">
    <source>
        <dbReference type="Proteomes" id="UP000501130"/>
    </source>
</evidence>
<evidence type="ECO:0000256" key="9">
    <source>
        <dbReference type="SAM" id="MobiDB-lite"/>
    </source>
</evidence>
<keyword evidence="5" id="KW-0805">Transcription regulation</keyword>
<dbReference type="InterPro" id="IPR035890">
    <property type="entry name" value="Anti-sigma-28_factor_FlgM_sf"/>
</dbReference>
<proteinExistence type="inferred from homology"/>
<feature type="region of interest" description="Disordered" evidence="9">
    <location>
        <begin position="1"/>
        <end position="35"/>
    </location>
</feature>
<dbReference type="InterPro" id="IPR031316">
    <property type="entry name" value="FlgM_C"/>
</dbReference>
<evidence type="ECO:0000256" key="4">
    <source>
        <dbReference type="ARBA" id="ARBA00022795"/>
    </source>
</evidence>
<keyword evidence="6" id="KW-0804">Transcription</keyword>
<accession>A0ABX6N7N4</accession>
<dbReference type="Proteomes" id="UP000501130">
    <property type="component" value="Chromosome"/>
</dbReference>
<keyword evidence="11" id="KW-0282">Flagellum</keyword>
<name>A0ABX6N7N4_9BURK</name>
<dbReference type="NCBIfam" id="TIGR03824">
    <property type="entry name" value="FlgM_jcvi"/>
    <property type="match status" value="1"/>
</dbReference>
<comment type="similarity">
    <text evidence="1">Belongs to the FlgM family.</text>
</comment>
<keyword evidence="12" id="KW-1185">Reference proteome</keyword>
<dbReference type="EMBL" id="CP053084">
    <property type="protein sequence ID" value="QJR30433.1"/>
    <property type="molecule type" value="Genomic_DNA"/>
</dbReference>
<feature type="domain" description="Anti-sigma-28 factor FlgM C-terminal" evidence="10">
    <location>
        <begin position="56"/>
        <end position="90"/>
    </location>
</feature>
<evidence type="ECO:0000313" key="11">
    <source>
        <dbReference type="EMBL" id="QJR30433.1"/>
    </source>
</evidence>
<keyword evidence="11" id="KW-0966">Cell projection</keyword>
<keyword evidence="3" id="KW-0678">Repressor</keyword>
<sequence length="98" mass="10341">MISGDKSPIAFTMPDPKKADALAASRPPEVKTAADRDGASVVVSISRPRGTMLADSTTPFDADKVEMIRRQLSEGGLKIDASIVADRMINDQKALLGG</sequence>
<evidence type="ECO:0000256" key="7">
    <source>
        <dbReference type="ARBA" id="ARBA00024739"/>
    </source>
</evidence>
<protein>
    <recommendedName>
        <fullName evidence="2">Negative regulator of flagellin synthesis</fullName>
    </recommendedName>
    <alternativeName>
        <fullName evidence="8">Anti-sigma-28 factor</fullName>
    </alternativeName>
</protein>